<evidence type="ECO:0000259" key="3">
    <source>
        <dbReference type="Pfam" id="PF08372"/>
    </source>
</evidence>
<keyword evidence="2" id="KW-0812">Transmembrane</keyword>
<feature type="transmembrane region" description="Helical" evidence="2">
    <location>
        <begin position="182"/>
        <end position="200"/>
    </location>
</feature>
<dbReference type="InterPro" id="IPR013583">
    <property type="entry name" value="MCTP_C"/>
</dbReference>
<keyword evidence="1" id="KW-0677">Repeat</keyword>
<dbReference type="Gramene" id="CDP03817">
    <property type="protein sequence ID" value="CDP03817"/>
    <property type="gene ID" value="GSCOC_T00016303001"/>
</dbReference>
<feature type="transmembrane region" description="Helical" evidence="2">
    <location>
        <begin position="40"/>
        <end position="57"/>
    </location>
</feature>
<feature type="transmembrane region" description="Helical" evidence="2">
    <location>
        <begin position="69"/>
        <end position="102"/>
    </location>
</feature>
<keyword evidence="2" id="KW-1133">Transmembrane helix</keyword>
<evidence type="ECO:0000256" key="1">
    <source>
        <dbReference type="ARBA" id="ARBA00022737"/>
    </source>
</evidence>
<dbReference type="OrthoDB" id="67700at2759"/>
<proteinExistence type="predicted"/>
<dbReference type="InParanoid" id="A0A068U695"/>
<dbReference type="PhylomeDB" id="A0A068U695"/>
<dbReference type="AlphaFoldDB" id="A0A068U695"/>
<dbReference type="OMA" id="MICFIAT"/>
<dbReference type="InterPro" id="IPR047259">
    <property type="entry name" value="QUIRKY-like"/>
</dbReference>
<feature type="domain" description="Multiple C2" evidence="3">
    <location>
        <begin position="87"/>
        <end position="210"/>
    </location>
</feature>
<evidence type="ECO:0000313" key="4">
    <source>
        <dbReference type="EMBL" id="CDP03817.1"/>
    </source>
</evidence>
<dbReference type="STRING" id="49390.A0A068U695"/>
<organism evidence="4 5">
    <name type="scientific">Coffea canephora</name>
    <name type="common">Robusta coffee</name>
    <dbReference type="NCBI Taxonomy" id="49390"/>
    <lineage>
        <taxon>Eukaryota</taxon>
        <taxon>Viridiplantae</taxon>
        <taxon>Streptophyta</taxon>
        <taxon>Embryophyta</taxon>
        <taxon>Tracheophyta</taxon>
        <taxon>Spermatophyta</taxon>
        <taxon>Magnoliopsida</taxon>
        <taxon>eudicotyledons</taxon>
        <taxon>Gunneridae</taxon>
        <taxon>Pentapetalae</taxon>
        <taxon>asterids</taxon>
        <taxon>lamiids</taxon>
        <taxon>Gentianales</taxon>
        <taxon>Rubiaceae</taxon>
        <taxon>Ixoroideae</taxon>
        <taxon>Gardenieae complex</taxon>
        <taxon>Bertiereae - Coffeeae clade</taxon>
        <taxon>Coffeeae</taxon>
        <taxon>Coffea</taxon>
    </lineage>
</organism>
<gene>
    <name evidence="4" type="ORF">GSCOC_T00016303001</name>
</gene>
<name>A0A068U695_COFCA</name>
<protein>
    <recommendedName>
        <fullName evidence="3">Multiple C2 domain-containing protein</fullName>
    </recommendedName>
</protein>
<dbReference type="Proteomes" id="UP000295252">
    <property type="component" value="Chromosome I"/>
</dbReference>
<evidence type="ECO:0000256" key="2">
    <source>
        <dbReference type="SAM" id="Phobius"/>
    </source>
</evidence>
<dbReference type="Pfam" id="PF08372">
    <property type="entry name" value="PRT_C"/>
    <property type="match status" value="1"/>
</dbReference>
<dbReference type="PANTHER" id="PTHR31425:SF48">
    <property type="entry name" value="MULTIPLE C2 DOMAIN AND TRANSMEMBRANE REGION PROTEIN 10"/>
    <property type="match status" value="1"/>
</dbReference>
<evidence type="ECO:0000313" key="5">
    <source>
        <dbReference type="Proteomes" id="UP000295252"/>
    </source>
</evidence>
<keyword evidence="5" id="KW-1185">Reference proteome</keyword>
<feature type="transmembrane region" description="Helical" evidence="2">
    <location>
        <begin position="206"/>
        <end position="232"/>
    </location>
</feature>
<dbReference type="EMBL" id="HG739095">
    <property type="protein sequence ID" value="CDP03817.1"/>
    <property type="molecule type" value="Genomic_DNA"/>
</dbReference>
<keyword evidence="2" id="KW-0472">Membrane</keyword>
<reference evidence="5" key="1">
    <citation type="journal article" date="2014" name="Science">
        <title>The coffee genome provides insight into the convergent evolution of caffeine biosynthesis.</title>
        <authorList>
            <person name="Denoeud F."/>
            <person name="Carretero-Paulet L."/>
            <person name="Dereeper A."/>
            <person name="Droc G."/>
            <person name="Guyot R."/>
            <person name="Pietrella M."/>
            <person name="Zheng C."/>
            <person name="Alberti A."/>
            <person name="Anthony F."/>
            <person name="Aprea G."/>
            <person name="Aury J.M."/>
            <person name="Bento P."/>
            <person name="Bernard M."/>
            <person name="Bocs S."/>
            <person name="Campa C."/>
            <person name="Cenci A."/>
            <person name="Combes M.C."/>
            <person name="Crouzillat D."/>
            <person name="Da Silva C."/>
            <person name="Daddiego L."/>
            <person name="De Bellis F."/>
            <person name="Dussert S."/>
            <person name="Garsmeur O."/>
            <person name="Gayraud T."/>
            <person name="Guignon V."/>
            <person name="Jahn K."/>
            <person name="Jamilloux V."/>
            <person name="Joet T."/>
            <person name="Labadie K."/>
            <person name="Lan T."/>
            <person name="Leclercq J."/>
            <person name="Lepelley M."/>
            <person name="Leroy T."/>
            <person name="Li L.T."/>
            <person name="Librado P."/>
            <person name="Lopez L."/>
            <person name="Munoz A."/>
            <person name="Noel B."/>
            <person name="Pallavicini A."/>
            <person name="Perrotta G."/>
            <person name="Poncet V."/>
            <person name="Pot D."/>
            <person name="Priyono X."/>
            <person name="Rigoreau M."/>
            <person name="Rouard M."/>
            <person name="Rozas J."/>
            <person name="Tranchant-Dubreuil C."/>
            <person name="VanBuren R."/>
            <person name="Zhang Q."/>
            <person name="Andrade A.C."/>
            <person name="Argout X."/>
            <person name="Bertrand B."/>
            <person name="de Kochko A."/>
            <person name="Graziosi G."/>
            <person name="Henry R.J."/>
            <person name="Jayarama X."/>
            <person name="Ming R."/>
            <person name="Nagai C."/>
            <person name="Rounsley S."/>
            <person name="Sankoff D."/>
            <person name="Giuliano G."/>
            <person name="Albert V.A."/>
            <person name="Wincker P."/>
            <person name="Lashermes P."/>
        </authorList>
    </citation>
    <scope>NUCLEOTIDE SEQUENCE [LARGE SCALE GENOMIC DNA]</scope>
    <source>
        <strain evidence="5">cv. DH200-94</strain>
    </source>
</reference>
<dbReference type="PANTHER" id="PTHR31425">
    <property type="entry name" value="PHOSPHORIBOSYLANTHRANILATE TRANSFERASE ISOFORM 1"/>
    <property type="match status" value="1"/>
</dbReference>
<sequence>MNVVASRLGRAEPPLGRDVVEYMLDHDSHMWSMRKSKANFFRLTNILAWFVAMSRFLESPRNWHKPVHSALFMIVFVIFVLVPELIMPCVLLAMASVGLWRYRSRPRHPPHMDTRLSYADAVHPDELDEEFDSFPSSRSAEIVRIRYNRLRSVAGRIQSVVGDMATQGERFQALLSWRDPRATFLFVMICFIATCGFYLVPFKWVVALIGSLNSVFTVVLLCVCVKTFFFFWGS</sequence>
<accession>A0A068U695</accession>